<dbReference type="RefSeq" id="WP_056944411.1">
    <property type="nucleotide sequence ID" value="NZ_AZDT01000042.1"/>
</dbReference>
<protein>
    <recommendedName>
        <fullName evidence="2">YdbS-like PH domain-containing protein</fullName>
    </recommendedName>
</protein>
<dbReference type="PATRIC" id="fig|1423773.3.peg.2160"/>
<dbReference type="PANTHER" id="PTHR34473:SF2">
    <property type="entry name" value="UPF0699 TRANSMEMBRANE PROTEIN YDBT"/>
    <property type="match status" value="1"/>
</dbReference>
<evidence type="ECO:0000313" key="4">
    <source>
        <dbReference type="Proteomes" id="UP000051162"/>
    </source>
</evidence>
<gene>
    <name evidence="3" type="ORF">FD30_GL002105</name>
</gene>
<dbReference type="Proteomes" id="UP000051162">
    <property type="component" value="Unassembled WGS sequence"/>
</dbReference>
<proteinExistence type="predicted"/>
<dbReference type="PIRSF" id="PIRSF026631">
    <property type="entry name" value="UCP026631"/>
    <property type="match status" value="1"/>
</dbReference>
<dbReference type="PANTHER" id="PTHR34473">
    <property type="entry name" value="UPF0699 TRANSMEMBRANE PROTEIN YDBS"/>
    <property type="match status" value="1"/>
</dbReference>
<organism evidence="3 4">
    <name type="scientific">Levilactobacillus namurensis DSM 19117</name>
    <dbReference type="NCBI Taxonomy" id="1423773"/>
    <lineage>
        <taxon>Bacteria</taxon>
        <taxon>Bacillati</taxon>
        <taxon>Bacillota</taxon>
        <taxon>Bacilli</taxon>
        <taxon>Lactobacillales</taxon>
        <taxon>Lactobacillaceae</taxon>
        <taxon>Levilactobacillus</taxon>
    </lineage>
</organism>
<dbReference type="AlphaFoldDB" id="A0A0R1K0A3"/>
<dbReference type="Pfam" id="PF03703">
    <property type="entry name" value="bPH_2"/>
    <property type="match status" value="3"/>
</dbReference>
<feature type="transmembrane region" description="Helical" evidence="1">
    <location>
        <begin position="181"/>
        <end position="202"/>
    </location>
</feature>
<keyword evidence="1" id="KW-0472">Membrane</keyword>
<feature type="transmembrane region" description="Helical" evidence="1">
    <location>
        <begin position="23"/>
        <end position="55"/>
    </location>
</feature>
<keyword evidence="4" id="KW-1185">Reference proteome</keyword>
<dbReference type="GeneID" id="84783415"/>
<evidence type="ECO:0000256" key="1">
    <source>
        <dbReference type="SAM" id="Phobius"/>
    </source>
</evidence>
<feature type="transmembrane region" description="Helical" evidence="1">
    <location>
        <begin position="222"/>
        <end position="246"/>
    </location>
</feature>
<keyword evidence="1" id="KW-1133">Transmembrane helix</keyword>
<sequence>MTQPKHTHPLGYLQHTAKQLKDYWFLILLALWQWGNLSAFWRLTMVLALVVWLLVWPLLQWLTLTYLIEPTAVVVNSGIFIRHHQHIPYSRIQTVQRKQWFYLRPFHLETVQIETASHQDDEPEVKLPAVPTTVADTLNAYRFDLPLTPDSAPATAQTAPETAAPDLPDIRQRYVTNPHSMVLFALTGTGIIPLALVLLTLYGKLPHQWTDSLINDATHWAVPLLIGGAILVLLVAWLGAFAWILIRYYHFTLTRTSSQLQVAKGLFQRNTITAPLARVQAVRCKQTILRQWLHLQTVQILLASKAATDDDNDDLVILPAIVQSRLYTTLNPFIDWTPPMAPRLTQLIVPRPARWLLSRNAVLVVILPVLIVGWLWQPWGWLSALLIPLAILQGQYAARNTAGSLLTHQLLVLQTGHFWTRETFFVRKAQIQSLRVTWSVWMQKRQLAHLTVNVRHGNHNQEITLRYISAKQAERLYQWYKA</sequence>
<feature type="transmembrane region" description="Helical" evidence="1">
    <location>
        <begin position="61"/>
        <end position="81"/>
    </location>
</feature>
<feature type="domain" description="YdbS-like PH" evidence="2">
    <location>
        <begin position="61"/>
        <end position="138"/>
    </location>
</feature>
<feature type="transmembrane region" description="Helical" evidence="1">
    <location>
        <begin position="356"/>
        <end position="375"/>
    </location>
</feature>
<comment type="caution">
    <text evidence="3">The sequence shown here is derived from an EMBL/GenBank/DDBJ whole genome shotgun (WGS) entry which is preliminary data.</text>
</comment>
<name>A0A0R1K0A3_9LACO</name>
<accession>A0A0R1K0A3</accession>
<dbReference type="InterPro" id="IPR014529">
    <property type="entry name" value="UCP026631"/>
</dbReference>
<dbReference type="STRING" id="1423773.FD30_GL002105"/>
<reference evidence="3 4" key="1">
    <citation type="journal article" date="2015" name="Genome Announc.">
        <title>Expanding the biotechnology potential of lactobacilli through comparative genomics of 213 strains and associated genera.</title>
        <authorList>
            <person name="Sun Z."/>
            <person name="Harris H.M."/>
            <person name="McCann A."/>
            <person name="Guo C."/>
            <person name="Argimon S."/>
            <person name="Zhang W."/>
            <person name="Yang X."/>
            <person name="Jeffery I.B."/>
            <person name="Cooney J.C."/>
            <person name="Kagawa T.F."/>
            <person name="Liu W."/>
            <person name="Song Y."/>
            <person name="Salvetti E."/>
            <person name="Wrobel A."/>
            <person name="Rasinkangas P."/>
            <person name="Parkhill J."/>
            <person name="Rea M.C."/>
            <person name="O'Sullivan O."/>
            <person name="Ritari J."/>
            <person name="Douillard F.P."/>
            <person name="Paul Ross R."/>
            <person name="Yang R."/>
            <person name="Briner A.E."/>
            <person name="Felis G.E."/>
            <person name="de Vos W.M."/>
            <person name="Barrangou R."/>
            <person name="Klaenhammer T.R."/>
            <person name="Caufield P.W."/>
            <person name="Cui Y."/>
            <person name="Zhang H."/>
            <person name="O'Toole P.W."/>
        </authorList>
    </citation>
    <scope>NUCLEOTIDE SEQUENCE [LARGE SCALE GENOMIC DNA]</scope>
    <source>
        <strain evidence="3 4">DSM 19117</strain>
    </source>
</reference>
<feature type="domain" description="YdbS-like PH" evidence="2">
    <location>
        <begin position="407"/>
        <end position="480"/>
    </location>
</feature>
<dbReference type="InterPro" id="IPR005182">
    <property type="entry name" value="YdbS-like_PH"/>
</dbReference>
<keyword evidence="1" id="KW-0812">Transmembrane</keyword>
<dbReference type="EMBL" id="AZDT01000042">
    <property type="protein sequence ID" value="KRK74931.1"/>
    <property type="molecule type" value="Genomic_DNA"/>
</dbReference>
<dbReference type="OrthoDB" id="2195155at2"/>
<evidence type="ECO:0000259" key="2">
    <source>
        <dbReference type="Pfam" id="PF03703"/>
    </source>
</evidence>
<feature type="domain" description="YdbS-like PH" evidence="2">
    <location>
        <begin position="248"/>
        <end position="307"/>
    </location>
</feature>
<evidence type="ECO:0000313" key="3">
    <source>
        <dbReference type="EMBL" id="KRK74931.1"/>
    </source>
</evidence>